<protein>
    <recommendedName>
        <fullName evidence="3">Methyltransferase domain-containing protein</fullName>
    </recommendedName>
</protein>
<dbReference type="Pfam" id="PF13489">
    <property type="entry name" value="Methyltransf_23"/>
    <property type="match status" value="1"/>
</dbReference>
<gene>
    <name evidence="1" type="ORF">DHEL01_v213072</name>
</gene>
<organism evidence="1 2">
    <name type="scientific">Diaporthe helianthi</name>
    <dbReference type="NCBI Taxonomy" id="158607"/>
    <lineage>
        <taxon>Eukaryota</taxon>
        <taxon>Fungi</taxon>
        <taxon>Dikarya</taxon>
        <taxon>Ascomycota</taxon>
        <taxon>Pezizomycotina</taxon>
        <taxon>Sordariomycetes</taxon>
        <taxon>Sordariomycetidae</taxon>
        <taxon>Diaporthales</taxon>
        <taxon>Diaporthaceae</taxon>
        <taxon>Diaporthe</taxon>
    </lineage>
</organism>
<dbReference type="OrthoDB" id="8300214at2759"/>
<dbReference type="Gene3D" id="3.40.50.150">
    <property type="entry name" value="Vaccinia Virus protein VP39"/>
    <property type="match status" value="1"/>
</dbReference>
<dbReference type="SUPFAM" id="SSF53335">
    <property type="entry name" value="S-adenosyl-L-methionine-dependent methyltransferases"/>
    <property type="match status" value="1"/>
</dbReference>
<dbReference type="AlphaFoldDB" id="A0A2P5HE45"/>
<dbReference type="Proteomes" id="UP000094444">
    <property type="component" value="Unassembled WGS sequence"/>
</dbReference>
<dbReference type="InParanoid" id="A0A2P5HE45"/>
<accession>A0A2P5HE45</accession>
<evidence type="ECO:0000313" key="2">
    <source>
        <dbReference type="Proteomes" id="UP000094444"/>
    </source>
</evidence>
<dbReference type="EMBL" id="MAVT02004385">
    <property type="protein sequence ID" value="POS68534.1"/>
    <property type="molecule type" value="Genomic_DNA"/>
</dbReference>
<dbReference type="STRING" id="158607.A0A2P5HE45"/>
<name>A0A2P5HE45_DIAHE</name>
<evidence type="ECO:0008006" key="3">
    <source>
        <dbReference type="Google" id="ProtNLM"/>
    </source>
</evidence>
<sequence length="314" mass="34120">MVDPTNVLPISAAAKIASYQLTPPNGLAIEEAQAAHRINILNSWGPDVIKPGSKVLEIGCGQGNCTAVLAEAVGPTGHIHAYDPAPLDYGAPFTLGEAHHHIMKSEVGDRITFISQRPWETEGTSQPEQALETSHLQQWDVIVLAHCVWYFKGRDELSNILKHLKSRVTPGGRVCIAEYALHATEQAAWPHVLAALAQGTLQALRSEGNSDNIQVPLSPRQIKALAHDQGWNLERETTLVPEEGLLDGSWETGSVASQEFVRELGRAVPQENWKSHAMLEAMRASVLSAVEAAGGVKKTRTMDVWTGVFSVMEI</sequence>
<proteinExistence type="predicted"/>
<evidence type="ECO:0000313" key="1">
    <source>
        <dbReference type="EMBL" id="POS68534.1"/>
    </source>
</evidence>
<keyword evidence="2" id="KW-1185">Reference proteome</keyword>
<reference evidence="1" key="1">
    <citation type="submission" date="2017-09" db="EMBL/GenBank/DDBJ databases">
        <title>Polyketide synthases of a Diaporthe helianthi virulent isolate.</title>
        <authorList>
            <person name="Baroncelli R."/>
        </authorList>
    </citation>
    <scope>NUCLEOTIDE SEQUENCE [LARGE SCALE GENOMIC DNA]</scope>
    <source>
        <strain evidence="1">7/96</strain>
    </source>
</reference>
<dbReference type="InterPro" id="IPR029063">
    <property type="entry name" value="SAM-dependent_MTases_sf"/>
</dbReference>
<dbReference type="CDD" id="cd02440">
    <property type="entry name" value="AdoMet_MTases"/>
    <property type="match status" value="1"/>
</dbReference>
<comment type="caution">
    <text evidence="1">The sequence shown here is derived from an EMBL/GenBank/DDBJ whole genome shotgun (WGS) entry which is preliminary data.</text>
</comment>